<sequence>MGWSYGGVVASEICHQLMKSKNHKEITELIILDSPFYLNHEDIDLAQTREKNGYYRKYFEETHIFKNRTKKNVTTERLIKNNHDVFQDLIHYKPKKLDIPTIFVRSMVEERPLSDEQIGKLFSNNCIIDVFSRHDYLFVEEKTALIIKKLLQLTPTGGFE</sequence>
<evidence type="ECO:0008006" key="3">
    <source>
        <dbReference type="Google" id="ProtNLM"/>
    </source>
</evidence>
<dbReference type="InterPro" id="IPR029058">
    <property type="entry name" value="AB_hydrolase_fold"/>
</dbReference>
<proteinExistence type="predicted"/>
<dbReference type="EMBL" id="AHXS01000023">
    <property type="protein sequence ID" value="ELB38687.1"/>
    <property type="molecule type" value="Genomic_DNA"/>
</dbReference>
<dbReference type="Gene3D" id="3.40.50.1820">
    <property type="entry name" value="alpha/beta hydrolase"/>
    <property type="match status" value="1"/>
</dbReference>
<evidence type="ECO:0000313" key="1">
    <source>
        <dbReference type="EMBL" id="ELB38687.1"/>
    </source>
</evidence>
<dbReference type="Proteomes" id="UP000010504">
    <property type="component" value="Unassembled WGS sequence"/>
</dbReference>
<name>A0A829A1Y1_ENTFC</name>
<reference evidence="1 2" key="1">
    <citation type="submission" date="2012-12" db="EMBL/GenBank/DDBJ databases">
        <title>The Genome Sequence of Enterococcus faecium E2039.</title>
        <authorList>
            <consortium name="The Broad Institute Genome Sequencing Platform"/>
            <consortium name="The Broad Institute Genome Sequencing Center for Infectious Disease"/>
            <person name="Earl A.M."/>
            <person name="Gilmore M.S."/>
            <person name="van Schaik W."/>
            <person name="Lebreton F."/>
            <person name="Willems R.J."/>
            <person name="Walker B."/>
            <person name="Young S.K."/>
            <person name="Zeng Q."/>
            <person name="Gargeya S."/>
            <person name="Fitzgerald M."/>
            <person name="Haas B."/>
            <person name="Abouelleil A."/>
            <person name="Alvarado L."/>
            <person name="Arachchi H.M."/>
            <person name="Berlin A.M."/>
            <person name="Chapman S.B."/>
            <person name="Dewar J."/>
            <person name="Goldberg J."/>
            <person name="Griggs A."/>
            <person name="Gujja S."/>
            <person name="Hansen M."/>
            <person name="Howarth C."/>
            <person name="Imamovic A."/>
            <person name="Larimer J."/>
            <person name="McCowan C."/>
            <person name="Murphy C."/>
            <person name="Neiman D."/>
            <person name="Pearson M."/>
            <person name="Priest M."/>
            <person name="Roberts A."/>
            <person name="Saif S."/>
            <person name="Shea T."/>
            <person name="Sisk P."/>
            <person name="Sykes S."/>
            <person name="Wortman J."/>
            <person name="Nusbaum C."/>
            <person name="Birren B."/>
        </authorList>
    </citation>
    <scope>NUCLEOTIDE SEQUENCE [LARGE SCALE GENOMIC DNA]</scope>
    <source>
        <strain evidence="1 2">E2039</strain>
    </source>
</reference>
<gene>
    <name evidence="1" type="ORF">OKA_05231</name>
</gene>
<evidence type="ECO:0000313" key="2">
    <source>
        <dbReference type="Proteomes" id="UP000010504"/>
    </source>
</evidence>
<protein>
    <recommendedName>
        <fullName evidence="3">Thioesterase domain-containing protein</fullName>
    </recommendedName>
</protein>
<comment type="caution">
    <text evidence="1">The sequence shown here is derived from an EMBL/GenBank/DDBJ whole genome shotgun (WGS) entry which is preliminary data.</text>
</comment>
<organism evidence="1 2">
    <name type="scientific">Enterococcus faecium EnGen0026</name>
    <dbReference type="NCBI Taxonomy" id="1138917"/>
    <lineage>
        <taxon>Bacteria</taxon>
        <taxon>Bacillati</taxon>
        <taxon>Bacillota</taxon>
        <taxon>Bacilli</taxon>
        <taxon>Lactobacillales</taxon>
        <taxon>Enterococcaceae</taxon>
        <taxon>Enterococcus</taxon>
    </lineage>
</organism>
<accession>A0A829A1Y1</accession>
<dbReference type="AlphaFoldDB" id="A0A829A1Y1"/>
<dbReference type="SUPFAM" id="SSF53474">
    <property type="entry name" value="alpha/beta-Hydrolases"/>
    <property type="match status" value="1"/>
</dbReference>